<dbReference type="NCBIfam" id="TIGR00275">
    <property type="entry name" value="aminoacetone oxidase family FAD-binding enzyme"/>
    <property type="match status" value="1"/>
</dbReference>
<dbReference type="PANTHER" id="PTHR42887:SF2">
    <property type="entry name" value="OS12G0638800 PROTEIN"/>
    <property type="match status" value="1"/>
</dbReference>
<sequence length="406" mass="45022">MNTVIVIGGGPAGMMAAITAADKNKVILIERNEKLGKKLYITGKGRCNITNYKDISEFFDNIPGNPNFLYSALYSFTNVDTMNFFEAAGVKLKKERGDRVFPVSDKSSDIIHVFQEKIKEKKIKVILNTRVKDIKCSEKNIQSVVTEENEIIEGDYFIISTGGMSYPQTGSTGDGLNFAKKLGHSIVKTVPSLVPIEVSESWVPELQGLSLKNVEFTIKKDKKILYQNFGEMLFTHYGITGPIVLSGSRVVNFNSSLKGIINLKPALNENELDKRIQSDFIKYTNKDLKNALNDLLPHKLIPVVILLSKIDPDKKVNTITKEERKHLVHLLQNLEFTIKGLRPIAEAIITAGGINVKEIDPSTMKSKLINNLYFCGEIIDVDAYTGGFNLQIALSTGYLAGANVSD</sequence>
<dbReference type="RefSeq" id="WP_406788134.1">
    <property type="nucleotide sequence ID" value="NZ_JBJIAA010000011.1"/>
</dbReference>
<keyword evidence="7" id="KW-1185">Reference proteome</keyword>
<dbReference type="InterPro" id="IPR057661">
    <property type="entry name" value="RsdA/BaiN/AoA(So)_Rossmann"/>
</dbReference>
<name>A0ABW8TGQ6_9CLOT</name>
<keyword evidence="2" id="KW-0285">Flavoprotein</keyword>
<accession>A0ABW8TGQ6</accession>
<evidence type="ECO:0000259" key="5">
    <source>
        <dbReference type="Pfam" id="PF22780"/>
    </source>
</evidence>
<comment type="caution">
    <text evidence="6">The sequence shown here is derived from an EMBL/GenBank/DDBJ whole genome shotgun (WGS) entry which is preliminary data.</text>
</comment>
<gene>
    <name evidence="6" type="ORF">ACJDT4_13735</name>
</gene>
<feature type="domain" description="RsdA/BaiN/AoA(So)-like Rossmann fold-like" evidence="4">
    <location>
        <begin position="3"/>
        <end position="402"/>
    </location>
</feature>
<evidence type="ECO:0000313" key="6">
    <source>
        <dbReference type="EMBL" id="MFL0251477.1"/>
    </source>
</evidence>
<dbReference type="InterPro" id="IPR055178">
    <property type="entry name" value="RsdA/BaiN/AoA(So)-like_dom"/>
</dbReference>
<proteinExistence type="predicted"/>
<reference evidence="6 7" key="1">
    <citation type="submission" date="2024-11" db="EMBL/GenBank/DDBJ databases">
        <authorList>
            <person name="Heng Y.C."/>
            <person name="Lim A.C.H."/>
            <person name="Lee J.K.Y."/>
            <person name="Kittelmann S."/>
        </authorList>
    </citation>
    <scope>NUCLEOTIDE SEQUENCE [LARGE SCALE GENOMIC DNA]</scope>
    <source>
        <strain evidence="6 7">WILCCON 0114</strain>
    </source>
</reference>
<dbReference type="InterPro" id="IPR036188">
    <property type="entry name" value="FAD/NAD-bd_sf"/>
</dbReference>
<dbReference type="Proteomes" id="UP001623592">
    <property type="component" value="Unassembled WGS sequence"/>
</dbReference>
<dbReference type="SUPFAM" id="SSF51905">
    <property type="entry name" value="FAD/NAD(P)-binding domain"/>
    <property type="match status" value="1"/>
</dbReference>
<dbReference type="InterPro" id="IPR004792">
    <property type="entry name" value="BaiN-like"/>
</dbReference>
<dbReference type="Pfam" id="PF03486">
    <property type="entry name" value="HI0933_like"/>
    <property type="match status" value="1"/>
</dbReference>
<comment type="cofactor">
    <cofactor evidence="1">
        <name>FAD</name>
        <dbReference type="ChEBI" id="CHEBI:57692"/>
    </cofactor>
</comment>
<evidence type="ECO:0000256" key="1">
    <source>
        <dbReference type="ARBA" id="ARBA00001974"/>
    </source>
</evidence>
<keyword evidence="3" id="KW-0274">FAD</keyword>
<dbReference type="Gene3D" id="1.10.8.260">
    <property type="entry name" value="HI0933 insert domain-like"/>
    <property type="match status" value="1"/>
</dbReference>
<dbReference type="SUPFAM" id="SSF160996">
    <property type="entry name" value="HI0933 insert domain-like"/>
    <property type="match status" value="1"/>
</dbReference>
<dbReference type="EMBL" id="JBJIAA010000011">
    <property type="protein sequence ID" value="MFL0251477.1"/>
    <property type="molecule type" value="Genomic_DNA"/>
</dbReference>
<evidence type="ECO:0000256" key="3">
    <source>
        <dbReference type="ARBA" id="ARBA00022827"/>
    </source>
</evidence>
<dbReference type="Gene3D" id="2.40.30.10">
    <property type="entry name" value="Translation factors"/>
    <property type="match status" value="1"/>
</dbReference>
<dbReference type="Gene3D" id="3.50.50.60">
    <property type="entry name" value="FAD/NAD(P)-binding domain"/>
    <property type="match status" value="1"/>
</dbReference>
<evidence type="ECO:0000256" key="2">
    <source>
        <dbReference type="ARBA" id="ARBA00022630"/>
    </source>
</evidence>
<dbReference type="Pfam" id="PF22780">
    <property type="entry name" value="HI0933_like_1st"/>
    <property type="match status" value="1"/>
</dbReference>
<evidence type="ECO:0000259" key="4">
    <source>
        <dbReference type="Pfam" id="PF03486"/>
    </source>
</evidence>
<feature type="domain" description="RsdA/BaiN/AoA(So)-like insert" evidence="5">
    <location>
        <begin position="190"/>
        <end position="349"/>
    </location>
</feature>
<dbReference type="PRINTS" id="PR00411">
    <property type="entry name" value="PNDRDTASEI"/>
</dbReference>
<evidence type="ECO:0000313" key="7">
    <source>
        <dbReference type="Proteomes" id="UP001623592"/>
    </source>
</evidence>
<protein>
    <submittedName>
        <fullName evidence="6">NAD(P)/FAD-dependent oxidoreductase</fullName>
    </submittedName>
</protein>
<organism evidence="6 7">
    <name type="scientific">Clostridium neuense</name>
    <dbReference type="NCBI Taxonomy" id="1728934"/>
    <lineage>
        <taxon>Bacteria</taxon>
        <taxon>Bacillati</taxon>
        <taxon>Bacillota</taxon>
        <taxon>Clostridia</taxon>
        <taxon>Eubacteriales</taxon>
        <taxon>Clostridiaceae</taxon>
        <taxon>Clostridium</taxon>
    </lineage>
</organism>
<dbReference type="InterPro" id="IPR023166">
    <property type="entry name" value="BaiN-like_dom_sf"/>
</dbReference>
<dbReference type="PANTHER" id="PTHR42887">
    <property type="entry name" value="OS12G0638800 PROTEIN"/>
    <property type="match status" value="1"/>
</dbReference>